<keyword evidence="3" id="KW-1185">Reference proteome</keyword>
<feature type="region of interest" description="Disordered" evidence="1">
    <location>
        <begin position="34"/>
        <end position="97"/>
    </location>
</feature>
<dbReference type="Proteomes" id="UP000327013">
    <property type="component" value="Chromosome 6"/>
</dbReference>
<feature type="region of interest" description="Disordered" evidence="1">
    <location>
        <begin position="136"/>
        <end position="167"/>
    </location>
</feature>
<feature type="compositionally biased region" description="Basic residues" evidence="1">
    <location>
        <begin position="43"/>
        <end position="64"/>
    </location>
</feature>
<evidence type="ECO:0000313" key="2">
    <source>
        <dbReference type="EMBL" id="KAE8077396.1"/>
    </source>
</evidence>
<feature type="compositionally biased region" description="Basic residues" evidence="1">
    <location>
        <begin position="155"/>
        <end position="165"/>
    </location>
</feature>
<protein>
    <submittedName>
        <fullName evidence="2">Uncharacterized protein</fullName>
    </submittedName>
</protein>
<dbReference type="AlphaFoldDB" id="A0A5N6RGE8"/>
<name>A0A5N6RGE8_9ROSI</name>
<evidence type="ECO:0000256" key="1">
    <source>
        <dbReference type="SAM" id="MobiDB-lite"/>
    </source>
</evidence>
<reference evidence="2 3" key="1">
    <citation type="submission" date="2019-06" db="EMBL/GenBank/DDBJ databases">
        <title>A chromosomal-level reference genome of Carpinus fangiana (Coryloideae, Betulaceae).</title>
        <authorList>
            <person name="Yang X."/>
            <person name="Wang Z."/>
            <person name="Zhang L."/>
            <person name="Hao G."/>
            <person name="Liu J."/>
            <person name="Yang Y."/>
        </authorList>
    </citation>
    <scope>NUCLEOTIDE SEQUENCE [LARGE SCALE GENOMIC DNA]</scope>
    <source>
        <strain evidence="2">Cfa_2016G</strain>
        <tissue evidence="2">Leaf</tissue>
    </source>
</reference>
<accession>A0A5N6RGE8</accession>
<gene>
    <name evidence="2" type="ORF">FH972_015963</name>
</gene>
<dbReference type="OrthoDB" id="847067at2759"/>
<organism evidence="2 3">
    <name type="scientific">Carpinus fangiana</name>
    <dbReference type="NCBI Taxonomy" id="176857"/>
    <lineage>
        <taxon>Eukaryota</taxon>
        <taxon>Viridiplantae</taxon>
        <taxon>Streptophyta</taxon>
        <taxon>Embryophyta</taxon>
        <taxon>Tracheophyta</taxon>
        <taxon>Spermatophyta</taxon>
        <taxon>Magnoliopsida</taxon>
        <taxon>eudicotyledons</taxon>
        <taxon>Gunneridae</taxon>
        <taxon>Pentapetalae</taxon>
        <taxon>rosids</taxon>
        <taxon>fabids</taxon>
        <taxon>Fagales</taxon>
        <taxon>Betulaceae</taxon>
        <taxon>Carpinus</taxon>
    </lineage>
</organism>
<feature type="compositionally biased region" description="Basic and acidic residues" evidence="1">
    <location>
        <begin position="1"/>
        <end position="16"/>
    </location>
</feature>
<proteinExistence type="predicted"/>
<dbReference type="EMBL" id="CM017326">
    <property type="protein sequence ID" value="KAE8077396.1"/>
    <property type="molecule type" value="Genomic_DNA"/>
</dbReference>
<feature type="compositionally biased region" description="Polar residues" evidence="1">
    <location>
        <begin position="81"/>
        <end position="95"/>
    </location>
</feature>
<feature type="compositionally biased region" description="Basic and acidic residues" evidence="1">
    <location>
        <begin position="136"/>
        <end position="145"/>
    </location>
</feature>
<sequence>MGKEEIKEVKNNKEANKTATQNGVIISVYVESPKPQSPQRAVIVKKAKPKSASKKPQAARKRGYDRRAQLLAYSRDLRNAGSPQEVQRPRNNLRSTPKCLEQKKWEWLMKPASFCIKSHQTLERTSSRWRYERMPIEKKTEKVDRPVGSTSSTGGKKRKPTRRSNSHFLSKIRCMLKELSCKKDDVGKDPKLMIAKST</sequence>
<evidence type="ECO:0000313" key="3">
    <source>
        <dbReference type="Proteomes" id="UP000327013"/>
    </source>
</evidence>
<feature type="region of interest" description="Disordered" evidence="1">
    <location>
        <begin position="1"/>
        <end position="20"/>
    </location>
</feature>